<organism evidence="1 2">
    <name type="scientific">Streptococcus danieliae</name>
    <dbReference type="NCBI Taxonomy" id="747656"/>
    <lineage>
        <taxon>Bacteria</taxon>
        <taxon>Bacillati</taxon>
        <taxon>Bacillota</taxon>
        <taxon>Bacilli</taxon>
        <taxon>Lactobacillales</taxon>
        <taxon>Streptococcaceae</taxon>
        <taxon>Streptococcus</taxon>
    </lineage>
</organism>
<proteinExistence type="predicted"/>
<reference evidence="1 2" key="1">
    <citation type="submission" date="2020-07" db="EMBL/GenBank/DDBJ databases">
        <title>MOT database genomes.</title>
        <authorList>
            <person name="Joseph S."/>
            <person name="Aduse-Opoku J."/>
            <person name="Hashim A."/>
            <person name="Wade W."/>
            <person name="Curtis M."/>
        </authorList>
    </citation>
    <scope>NUCLEOTIDE SEQUENCE [LARGE SCALE GENOMIC DNA]</scope>
    <source>
        <strain evidence="1 2">CCW311</strain>
    </source>
</reference>
<evidence type="ECO:0000313" key="2">
    <source>
        <dbReference type="Proteomes" id="UP000563349"/>
    </source>
</evidence>
<keyword evidence="2" id="KW-1185">Reference proteome</keyword>
<dbReference type="EMBL" id="JACBYG010000444">
    <property type="protein sequence ID" value="NYS49983.1"/>
    <property type="molecule type" value="Genomic_DNA"/>
</dbReference>
<name>A0A7Z0LER4_9STRE</name>
<sequence>MRQYLDTDLMYNQSGEVFWIDEKGQSIRLIYSHLKQEQDNKASRKLS</sequence>
<comment type="caution">
    <text evidence="1">The sequence shown here is derived from an EMBL/GenBank/DDBJ whole genome shotgun (WGS) entry which is preliminary data.</text>
</comment>
<dbReference type="AlphaFoldDB" id="A0A7Z0LER4"/>
<dbReference type="Proteomes" id="UP000563349">
    <property type="component" value="Unassembled WGS sequence"/>
</dbReference>
<protein>
    <submittedName>
        <fullName evidence="1">Uncharacterized protein</fullName>
    </submittedName>
</protein>
<accession>A0A7Z0LER4</accession>
<evidence type="ECO:0000313" key="1">
    <source>
        <dbReference type="EMBL" id="NYS49983.1"/>
    </source>
</evidence>
<gene>
    <name evidence="1" type="ORF">HZY93_08870</name>
</gene>